<keyword evidence="5" id="KW-1185">Reference proteome</keyword>
<dbReference type="Gene3D" id="3.40.50.1820">
    <property type="entry name" value="alpha/beta hydrolase"/>
    <property type="match status" value="1"/>
</dbReference>
<dbReference type="PANTHER" id="PTHR43037">
    <property type="entry name" value="UNNAMED PRODUCT-RELATED"/>
    <property type="match status" value="1"/>
</dbReference>
<gene>
    <name evidence="4" type="ORF">Pla110_31780</name>
</gene>
<keyword evidence="2" id="KW-1133">Transmembrane helix</keyword>
<protein>
    <submittedName>
        <fullName evidence="4">Phospholipase/Carboxylesterase</fullName>
    </submittedName>
</protein>
<dbReference type="EMBL" id="CP036281">
    <property type="protein sequence ID" value="QDU81437.1"/>
    <property type="molecule type" value="Genomic_DNA"/>
</dbReference>
<dbReference type="PANTHER" id="PTHR43037:SF1">
    <property type="entry name" value="BLL1128 PROTEIN"/>
    <property type="match status" value="1"/>
</dbReference>
<sequence>MRTSAPLQRGTREAESRLVYFQFLVLPLLIEMLMYLRAAVFCSVFLFFSIAGIPQSVVCADEIVTENNVSEEGAAEIELKASFQYLTFLPKDYDQQEKWPLVLFLHGAGERGDDLEKVKVHGPPMQAAAGREFPFILVAPQCPKGYWWYPNELAGLLDQLEEKYNVDPDRIYVTGLSMGGYGTWSLASYCPERLAAVAPVCGGGVAYLTTEYQDLAVWAFHGDQDSVVSLRSSEELIERLKKRGAKEIRFTVYEGIGHNSWTKAYDTPEFYDWLLQQRRGAAPTEAK</sequence>
<evidence type="ECO:0000259" key="3">
    <source>
        <dbReference type="Pfam" id="PF01738"/>
    </source>
</evidence>
<proteinExistence type="predicted"/>
<reference evidence="4 5" key="1">
    <citation type="submission" date="2019-02" db="EMBL/GenBank/DDBJ databases">
        <title>Deep-cultivation of Planctomycetes and their phenomic and genomic characterization uncovers novel biology.</title>
        <authorList>
            <person name="Wiegand S."/>
            <person name="Jogler M."/>
            <person name="Boedeker C."/>
            <person name="Pinto D."/>
            <person name="Vollmers J."/>
            <person name="Rivas-Marin E."/>
            <person name="Kohn T."/>
            <person name="Peeters S.H."/>
            <person name="Heuer A."/>
            <person name="Rast P."/>
            <person name="Oberbeckmann S."/>
            <person name="Bunk B."/>
            <person name="Jeske O."/>
            <person name="Meyerdierks A."/>
            <person name="Storesund J.E."/>
            <person name="Kallscheuer N."/>
            <person name="Luecker S."/>
            <person name="Lage O.M."/>
            <person name="Pohl T."/>
            <person name="Merkel B.J."/>
            <person name="Hornburger P."/>
            <person name="Mueller R.-W."/>
            <person name="Bruemmer F."/>
            <person name="Labrenz M."/>
            <person name="Spormann A.M."/>
            <person name="Op den Camp H."/>
            <person name="Overmann J."/>
            <person name="Amann R."/>
            <person name="Jetten M.S.M."/>
            <person name="Mascher T."/>
            <person name="Medema M.H."/>
            <person name="Devos D.P."/>
            <person name="Kaster A.-K."/>
            <person name="Ovreas L."/>
            <person name="Rohde M."/>
            <person name="Galperin M.Y."/>
            <person name="Jogler C."/>
        </authorList>
    </citation>
    <scope>NUCLEOTIDE SEQUENCE [LARGE SCALE GENOMIC DNA]</scope>
    <source>
        <strain evidence="4 5">Pla110</strain>
    </source>
</reference>
<dbReference type="InterPro" id="IPR050955">
    <property type="entry name" value="Plant_Biomass_Hydrol_Est"/>
</dbReference>
<dbReference type="GO" id="GO:0016787">
    <property type="term" value="F:hydrolase activity"/>
    <property type="evidence" value="ECO:0007669"/>
    <property type="project" value="InterPro"/>
</dbReference>
<dbReference type="SUPFAM" id="SSF53474">
    <property type="entry name" value="alpha/beta-Hydrolases"/>
    <property type="match status" value="1"/>
</dbReference>
<evidence type="ECO:0000256" key="2">
    <source>
        <dbReference type="SAM" id="Phobius"/>
    </source>
</evidence>
<keyword evidence="2" id="KW-0812">Transmembrane</keyword>
<evidence type="ECO:0000313" key="5">
    <source>
        <dbReference type="Proteomes" id="UP000317178"/>
    </source>
</evidence>
<evidence type="ECO:0000256" key="1">
    <source>
        <dbReference type="ARBA" id="ARBA00022729"/>
    </source>
</evidence>
<dbReference type="InterPro" id="IPR002925">
    <property type="entry name" value="Dienelactn_hydro"/>
</dbReference>
<dbReference type="InterPro" id="IPR029058">
    <property type="entry name" value="AB_hydrolase_fold"/>
</dbReference>
<dbReference type="Pfam" id="PF01738">
    <property type="entry name" value="DLH"/>
    <property type="match status" value="1"/>
</dbReference>
<name>A0A518CQC9_9PLAN</name>
<dbReference type="AlphaFoldDB" id="A0A518CQC9"/>
<keyword evidence="2" id="KW-0472">Membrane</keyword>
<feature type="transmembrane region" description="Helical" evidence="2">
    <location>
        <begin position="21"/>
        <end position="48"/>
    </location>
</feature>
<keyword evidence="1" id="KW-0732">Signal</keyword>
<evidence type="ECO:0000313" key="4">
    <source>
        <dbReference type="EMBL" id="QDU81437.1"/>
    </source>
</evidence>
<accession>A0A518CQC9</accession>
<dbReference type="KEGG" id="plon:Pla110_31780"/>
<organism evidence="4 5">
    <name type="scientific">Polystyrenella longa</name>
    <dbReference type="NCBI Taxonomy" id="2528007"/>
    <lineage>
        <taxon>Bacteria</taxon>
        <taxon>Pseudomonadati</taxon>
        <taxon>Planctomycetota</taxon>
        <taxon>Planctomycetia</taxon>
        <taxon>Planctomycetales</taxon>
        <taxon>Planctomycetaceae</taxon>
        <taxon>Polystyrenella</taxon>
    </lineage>
</organism>
<dbReference type="Proteomes" id="UP000317178">
    <property type="component" value="Chromosome"/>
</dbReference>
<feature type="domain" description="Dienelactone hydrolase" evidence="3">
    <location>
        <begin position="157"/>
        <end position="258"/>
    </location>
</feature>